<name>A0ABT1CC38_9HYPH</name>
<dbReference type="PROSITE" id="PS50925">
    <property type="entry name" value="BLUF"/>
    <property type="match status" value="1"/>
</dbReference>
<organism evidence="2 3">
    <name type="scientific">Mesorhizobium liriopis</name>
    <dbReference type="NCBI Taxonomy" id="2953882"/>
    <lineage>
        <taxon>Bacteria</taxon>
        <taxon>Pseudomonadati</taxon>
        <taxon>Pseudomonadota</taxon>
        <taxon>Alphaproteobacteria</taxon>
        <taxon>Hyphomicrobiales</taxon>
        <taxon>Phyllobacteriaceae</taxon>
        <taxon>Mesorhizobium</taxon>
    </lineage>
</organism>
<dbReference type="SUPFAM" id="SSF54975">
    <property type="entry name" value="Acylphosphatase/BLUF domain-like"/>
    <property type="match status" value="1"/>
</dbReference>
<dbReference type="EMBL" id="JAMXQS010000009">
    <property type="protein sequence ID" value="MCO6051725.1"/>
    <property type="molecule type" value="Genomic_DNA"/>
</dbReference>
<dbReference type="SMART" id="SM01034">
    <property type="entry name" value="BLUF"/>
    <property type="match status" value="1"/>
</dbReference>
<evidence type="ECO:0000259" key="1">
    <source>
        <dbReference type="PROSITE" id="PS50925"/>
    </source>
</evidence>
<accession>A0ABT1CC38</accession>
<proteinExistence type="predicted"/>
<dbReference type="Pfam" id="PF04940">
    <property type="entry name" value="BLUF"/>
    <property type="match status" value="1"/>
</dbReference>
<feature type="domain" description="BLUF" evidence="1">
    <location>
        <begin position="2"/>
        <end position="93"/>
    </location>
</feature>
<dbReference type="Gene3D" id="3.30.70.100">
    <property type="match status" value="1"/>
</dbReference>
<dbReference type="InterPro" id="IPR036046">
    <property type="entry name" value="Acylphosphatase-like_dom_sf"/>
</dbReference>
<comment type="caution">
    <text evidence="2">The sequence shown here is derived from an EMBL/GenBank/DDBJ whole genome shotgun (WGS) entry which is preliminary data.</text>
</comment>
<evidence type="ECO:0000313" key="3">
    <source>
        <dbReference type="Proteomes" id="UP001205906"/>
    </source>
</evidence>
<dbReference type="InterPro" id="IPR007024">
    <property type="entry name" value="BLUF_domain"/>
</dbReference>
<dbReference type="RefSeq" id="WP_252821586.1">
    <property type="nucleotide sequence ID" value="NZ_JAMXQS010000009.1"/>
</dbReference>
<keyword evidence="3" id="KW-1185">Reference proteome</keyword>
<dbReference type="Proteomes" id="UP001205906">
    <property type="component" value="Unassembled WGS sequence"/>
</dbReference>
<gene>
    <name evidence="2" type="ORF">NGM99_18220</name>
</gene>
<protein>
    <submittedName>
        <fullName evidence="2">BLUF domain-containing protein</fullName>
    </submittedName>
</protein>
<sequence length="144" mass="16336">MLHQLLYVSGAIHPMSADDIEGILKTSRRNNSVNAITGMLLYRSEVFLQVLEGPRAAVRKLYSRIETDPRHRNSMVMMERDASDRAFGEWSMGFDYMPNRSEHDERSFSLSRAALEGRIASHAEGGVMLDTVLAFAKRDFLGER</sequence>
<reference evidence="2 3" key="1">
    <citation type="submission" date="2022-06" db="EMBL/GenBank/DDBJ databases">
        <title>Mesorhizobium sp. strain RP14 Genome sequencing and assembly.</title>
        <authorList>
            <person name="Kim I."/>
        </authorList>
    </citation>
    <scope>NUCLEOTIDE SEQUENCE [LARGE SCALE GENOMIC DNA]</scope>
    <source>
        <strain evidence="3">RP14(2022)</strain>
    </source>
</reference>
<evidence type="ECO:0000313" key="2">
    <source>
        <dbReference type="EMBL" id="MCO6051725.1"/>
    </source>
</evidence>